<dbReference type="Proteomes" id="UP000584642">
    <property type="component" value="Unassembled WGS sequence"/>
</dbReference>
<dbReference type="PANTHER" id="PTHR36505:SF1">
    <property type="entry name" value="BLR1072 PROTEIN"/>
    <property type="match status" value="1"/>
</dbReference>
<dbReference type="PANTHER" id="PTHR36505">
    <property type="entry name" value="BLR1072 PROTEIN"/>
    <property type="match status" value="1"/>
</dbReference>
<proteinExistence type="predicted"/>
<dbReference type="Pfam" id="PF05239">
    <property type="entry name" value="PRC"/>
    <property type="match status" value="1"/>
</dbReference>
<dbReference type="SUPFAM" id="SSF50346">
    <property type="entry name" value="PRC-barrel domain"/>
    <property type="match status" value="1"/>
</dbReference>
<evidence type="ECO:0000259" key="3">
    <source>
        <dbReference type="Pfam" id="PF05239"/>
    </source>
</evidence>
<keyword evidence="5" id="KW-1185">Reference proteome</keyword>
<organism evidence="4 5">
    <name type="scientific">Azospirillum oleiclasticum</name>
    <dbReference type="NCBI Taxonomy" id="2735135"/>
    <lineage>
        <taxon>Bacteria</taxon>
        <taxon>Pseudomonadati</taxon>
        <taxon>Pseudomonadota</taxon>
        <taxon>Alphaproteobacteria</taxon>
        <taxon>Rhodospirillales</taxon>
        <taxon>Azospirillaceae</taxon>
        <taxon>Azospirillum</taxon>
    </lineage>
</organism>
<feature type="compositionally biased region" description="Low complexity" evidence="1">
    <location>
        <begin position="286"/>
        <end position="296"/>
    </location>
</feature>
<feature type="region of interest" description="Disordered" evidence="1">
    <location>
        <begin position="284"/>
        <end position="312"/>
    </location>
</feature>
<dbReference type="Gene3D" id="2.30.30.240">
    <property type="entry name" value="PRC-barrel domain"/>
    <property type="match status" value="1"/>
</dbReference>
<keyword evidence="2" id="KW-0732">Signal</keyword>
<dbReference type="InterPro" id="IPR011033">
    <property type="entry name" value="PRC_barrel-like_sf"/>
</dbReference>
<accession>A0ABX2T6L5</accession>
<evidence type="ECO:0000256" key="2">
    <source>
        <dbReference type="SAM" id="SignalP"/>
    </source>
</evidence>
<name>A0ABX2T6L5_9PROT</name>
<evidence type="ECO:0000256" key="1">
    <source>
        <dbReference type="SAM" id="MobiDB-lite"/>
    </source>
</evidence>
<dbReference type="EMBL" id="JABFDB010000001">
    <property type="protein sequence ID" value="NYZ18589.1"/>
    <property type="molecule type" value="Genomic_DNA"/>
</dbReference>
<protein>
    <submittedName>
        <fullName evidence="4">PRC-barrel domain-containing protein</fullName>
    </submittedName>
</protein>
<feature type="signal peptide" evidence="2">
    <location>
        <begin position="1"/>
        <end position="18"/>
    </location>
</feature>
<feature type="domain" description="PRC-barrel" evidence="3">
    <location>
        <begin position="178"/>
        <end position="232"/>
    </location>
</feature>
<sequence length="312" mass="32662">MRAIAAILCLTAPAIAFAQQGQPQPTNRTAPAAQTTGSGQATQQNQRPQVAQQCLDRLQQADQQLVETGYGAAGPTGYWSPYGAYGMAAAPATSPTAPGAGYGTLSPRGEMRSLMNAGYILAMNGYRDACGSVVSAVQDIQKRFQTASASGDRDATRAWRERYLTSSVPVTDAKAPVAIDQIVGADIRNMRDEDLGDIEDVVLGQNGNITHVLVGRGGFLGIGEQLVPVRWKDLRMTTAPYQDTFVLNVSENAFDDAPAVDANAARQLAQGDLSTQVDRFWNQRLAQGGTQSQGAAGTSGGAPAGSAAGQSQ</sequence>
<dbReference type="InterPro" id="IPR027275">
    <property type="entry name" value="PRC-brl_dom"/>
</dbReference>
<feature type="chain" id="PRO_5047544645" evidence="2">
    <location>
        <begin position="19"/>
        <end position="312"/>
    </location>
</feature>
<feature type="compositionally biased region" description="Low complexity" evidence="1">
    <location>
        <begin position="29"/>
        <end position="44"/>
    </location>
</feature>
<comment type="caution">
    <text evidence="4">The sequence shown here is derived from an EMBL/GenBank/DDBJ whole genome shotgun (WGS) entry which is preliminary data.</text>
</comment>
<reference evidence="4 5" key="1">
    <citation type="submission" date="2020-05" db="EMBL/GenBank/DDBJ databases">
        <title>Azospirillum oleiclasticum sp. nov, a nitrogen-fixing and heavy crude oil-emulsifying bacterium isolated from the crude oil of Yumen Oilfield.</title>
        <authorList>
            <person name="Wu D."/>
            <person name="Cai M."/>
            <person name="Zhang X."/>
        </authorList>
    </citation>
    <scope>NUCLEOTIDE SEQUENCE [LARGE SCALE GENOMIC DNA]</scope>
    <source>
        <strain evidence="4 5">ROY-1-1-2</strain>
    </source>
</reference>
<feature type="region of interest" description="Disordered" evidence="1">
    <location>
        <begin position="20"/>
        <end position="49"/>
    </location>
</feature>
<gene>
    <name evidence="4" type="ORF">HND93_02605</name>
</gene>
<evidence type="ECO:0000313" key="4">
    <source>
        <dbReference type="EMBL" id="NYZ18589.1"/>
    </source>
</evidence>
<evidence type="ECO:0000313" key="5">
    <source>
        <dbReference type="Proteomes" id="UP000584642"/>
    </source>
</evidence>
<dbReference type="RefSeq" id="WP_180280317.1">
    <property type="nucleotide sequence ID" value="NZ_JABFDB010000001.1"/>
</dbReference>